<dbReference type="Proteomes" id="UP000582837">
    <property type="component" value="Unassembled WGS sequence"/>
</dbReference>
<feature type="transmembrane region" description="Helical" evidence="1">
    <location>
        <begin position="116"/>
        <end position="136"/>
    </location>
</feature>
<feature type="transmembrane region" description="Helical" evidence="1">
    <location>
        <begin position="190"/>
        <end position="212"/>
    </location>
</feature>
<dbReference type="EMBL" id="JACHIA010000003">
    <property type="protein sequence ID" value="MBB6069684.1"/>
    <property type="molecule type" value="Genomic_DNA"/>
</dbReference>
<feature type="domain" description="Heparan-alpha-glucosaminide N-acetyltransferase catalytic" evidence="2">
    <location>
        <begin position="12"/>
        <end position="224"/>
    </location>
</feature>
<comment type="caution">
    <text evidence="3">The sequence shown here is derived from an EMBL/GenBank/DDBJ whole genome shotgun (WGS) entry which is preliminary data.</text>
</comment>
<accession>A0A841GVU6</accession>
<keyword evidence="1" id="KW-1133">Transmembrane helix</keyword>
<dbReference type="RefSeq" id="WP_205761781.1">
    <property type="nucleotide sequence ID" value="NZ_JABDTL010000002.1"/>
</dbReference>
<dbReference type="InterPro" id="IPR012429">
    <property type="entry name" value="HGSNAT_cat"/>
</dbReference>
<keyword evidence="1" id="KW-0472">Membrane</keyword>
<keyword evidence="4" id="KW-1185">Reference proteome</keyword>
<feature type="transmembrane region" description="Helical" evidence="1">
    <location>
        <begin position="90"/>
        <end position="110"/>
    </location>
</feature>
<feature type="transmembrane region" description="Helical" evidence="1">
    <location>
        <begin position="361"/>
        <end position="381"/>
    </location>
</feature>
<dbReference type="PANTHER" id="PTHR40407">
    <property type="entry name" value="MEMBRANE PROTEIN-LIKE PROTEIN"/>
    <property type="match status" value="1"/>
</dbReference>
<proteinExistence type="predicted"/>
<reference evidence="3 4" key="1">
    <citation type="submission" date="2020-08" db="EMBL/GenBank/DDBJ databases">
        <title>Genomic Encyclopedia of Type Strains, Phase IV (KMG-IV): sequencing the most valuable type-strain genomes for metagenomic binning, comparative biology and taxonomic classification.</title>
        <authorList>
            <person name="Goeker M."/>
        </authorList>
    </citation>
    <scope>NUCLEOTIDE SEQUENCE [LARGE SCALE GENOMIC DNA]</scope>
    <source>
        <strain evidence="3 4">DSM 29007</strain>
    </source>
</reference>
<evidence type="ECO:0000313" key="4">
    <source>
        <dbReference type="Proteomes" id="UP000582837"/>
    </source>
</evidence>
<dbReference type="Pfam" id="PF07786">
    <property type="entry name" value="HGSNAT_cat"/>
    <property type="match status" value="1"/>
</dbReference>
<name>A0A841GVU6_9BACT</name>
<keyword evidence="1" id="KW-0812">Transmembrane</keyword>
<evidence type="ECO:0000256" key="1">
    <source>
        <dbReference type="SAM" id="Phobius"/>
    </source>
</evidence>
<evidence type="ECO:0000313" key="3">
    <source>
        <dbReference type="EMBL" id="MBB6069684.1"/>
    </source>
</evidence>
<feature type="transmembrane region" description="Helical" evidence="1">
    <location>
        <begin position="270"/>
        <end position="290"/>
    </location>
</feature>
<dbReference type="AlphaFoldDB" id="A0A841GVU6"/>
<feature type="transmembrane region" description="Helical" evidence="1">
    <location>
        <begin position="311"/>
        <end position="330"/>
    </location>
</feature>
<feature type="transmembrane region" description="Helical" evidence="1">
    <location>
        <begin position="224"/>
        <end position="242"/>
    </location>
</feature>
<feature type="transmembrane region" description="Helical" evidence="1">
    <location>
        <begin position="58"/>
        <end position="78"/>
    </location>
</feature>
<organism evidence="3 4">
    <name type="scientific">Longimicrobium terrae</name>
    <dbReference type="NCBI Taxonomy" id="1639882"/>
    <lineage>
        <taxon>Bacteria</taxon>
        <taxon>Pseudomonadati</taxon>
        <taxon>Gemmatimonadota</taxon>
        <taxon>Longimicrobiia</taxon>
        <taxon>Longimicrobiales</taxon>
        <taxon>Longimicrobiaceae</taxon>
        <taxon>Longimicrobium</taxon>
    </lineage>
</organism>
<protein>
    <submittedName>
        <fullName evidence="3">Putative membrane protein</fullName>
    </submittedName>
</protein>
<gene>
    <name evidence="3" type="ORF">HNQ61_001301</name>
</gene>
<dbReference type="PANTHER" id="PTHR40407:SF1">
    <property type="entry name" value="HEPARAN-ALPHA-GLUCOSAMINIDE N-ACETYLTRANSFERASE CATALYTIC DOMAIN-CONTAINING PROTEIN"/>
    <property type="match status" value="1"/>
</dbReference>
<sequence length="395" mass="43970">MAPASDRPARARVESVDVVRGVIMILMALDHTRDFFGGASINPTDLATTTAPLFMTRWITHFCAPVFCLLTGTGAYLARGRRTTPQLSRFLLTRGLWLVLLELTIARFLWQFNADYQVTIITVLWALGWSMVALALLVHFPTWVAGTVGCAMILLHNLADPVQAASFGSLAPLWNVLHSPGVLYAAPGRIVILAYPLIPWIGVMAAGYSLGAIFRLDAERRRTLLLRMGVALTASFIVLRLINIYGDPVPWSAQRTAGFTVLSFLNLTKYPPSLLFLLMTLGPALLLLRAMDGRTPPLLRPAFIIGKVPMFYYLAHILLLHVIALFFSYARYGTIRYMFESARPDQFPVTQPPGWANPLPVVYLLWITVVVLLYPLCRWYAARKASSGHPLLSYL</sequence>
<evidence type="ECO:0000259" key="2">
    <source>
        <dbReference type="Pfam" id="PF07786"/>
    </source>
</evidence>